<dbReference type="OrthoDB" id="5290182at2"/>
<dbReference type="SUPFAM" id="SSF48264">
    <property type="entry name" value="Cytochrome P450"/>
    <property type="match status" value="1"/>
</dbReference>
<keyword evidence="11" id="KW-1185">Reference proteome</keyword>
<dbReference type="Pfam" id="PF00067">
    <property type="entry name" value="p450"/>
    <property type="match status" value="1"/>
</dbReference>
<dbReference type="Proteomes" id="UP000440096">
    <property type="component" value="Unassembled WGS sequence"/>
</dbReference>
<comment type="cofactor">
    <cofactor evidence="7">
        <name>heme</name>
        <dbReference type="ChEBI" id="CHEBI:30413"/>
    </cofactor>
</comment>
<gene>
    <name evidence="10" type="ORF">GKO32_16190</name>
</gene>
<dbReference type="Gene3D" id="1.10.630.10">
    <property type="entry name" value="Cytochrome P450"/>
    <property type="match status" value="1"/>
</dbReference>
<feature type="region of interest" description="Disordered" evidence="9">
    <location>
        <begin position="88"/>
        <end position="120"/>
    </location>
</feature>
<dbReference type="InterPro" id="IPR017972">
    <property type="entry name" value="Cyt_P450_CS"/>
</dbReference>
<proteinExistence type="inferred from homology"/>
<dbReference type="InterPro" id="IPR050196">
    <property type="entry name" value="Cytochrome_P450_Monoox"/>
</dbReference>
<dbReference type="PRINTS" id="PR00463">
    <property type="entry name" value="EP450I"/>
</dbReference>
<evidence type="ECO:0000256" key="4">
    <source>
        <dbReference type="ARBA" id="ARBA00023002"/>
    </source>
</evidence>
<evidence type="ECO:0000313" key="10">
    <source>
        <dbReference type="EMBL" id="MTD55503.1"/>
    </source>
</evidence>
<dbReference type="CDD" id="cd11049">
    <property type="entry name" value="CYP170A1-like"/>
    <property type="match status" value="1"/>
</dbReference>
<evidence type="ECO:0000256" key="9">
    <source>
        <dbReference type="SAM" id="MobiDB-lite"/>
    </source>
</evidence>
<organism evidence="10 11">
    <name type="scientific">Amycolatopsis pithecellobii</name>
    <dbReference type="NCBI Taxonomy" id="664692"/>
    <lineage>
        <taxon>Bacteria</taxon>
        <taxon>Bacillati</taxon>
        <taxon>Actinomycetota</taxon>
        <taxon>Actinomycetes</taxon>
        <taxon>Pseudonocardiales</taxon>
        <taxon>Pseudonocardiaceae</taxon>
        <taxon>Amycolatopsis</taxon>
    </lineage>
</organism>
<dbReference type="GO" id="GO:0005506">
    <property type="term" value="F:iron ion binding"/>
    <property type="evidence" value="ECO:0007669"/>
    <property type="project" value="InterPro"/>
</dbReference>
<evidence type="ECO:0000256" key="7">
    <source>
        <dbReference type="PIRSR" id="PIRSR602401-1"/>
    </source>
</evidence>
<dbReference type="InterPro" id="IPR001128">
    <property type="entry name" value="Cyt_P450"/>
</dbReference>
<evidence type="ECO:0000313" key="11">
    <source>
        <dbReference type="Proteomes" id="UP000440096"/>
    </source>
</evidence>
<keyword evidence="4 8" id="KW-0560">Oxidoreductase</keyword>
<evidence type="ECO:0000256" key="6">
    <source>
        <dbReference type="ARBA" id="ARBA00023033"/>
    </source>
</evidence>
<dbReference type="InterPro" id="IPR036396">
    <property type="entry name" value="Cyt_P450_sf"/>
</dbReference>
<dbReference type="GO" id="GO:0004497">
    <property type="term" value="F:monooxygenase activity"/>
    <property type="evidence" value="ECO:0007669"/>
    <property type="project" value="UniProtKB-KW"/>
</dbReference>
<accession>A0A6N7Z1X3</accession>
<dbReference type="GO" id="GO:0016705">
    <property type="term" value="F:oxidoreductase activity, acting on paired donors, with incorporation or reduction of molecular oxygen"/>
    <property type="evidence" value="ECO:0007669"/>
    <property type="project" value="InterPro"/>
</dbReference>
<protein>
    <submittedName>
        <fullName evidence="10">Cytochrome P450</fullName>
    </submittedName>
</protein>
<keyword evidence="6 8" id="KW-0503">Monooxygenase</keyword>
<comment type="similarity">
    <text evidence="1 8">Belongs to the cytochrome P450 family.</text>
</comment>
<evidence type="ECO:0000256" key="8">
    <source>
        <dbReference type="RuleBase" id="RU000461"/>
    </source>
</evidence>
<dbReference type="PROSITE" id="PS00086">
    <property type="entry name" value="CYTOCHROME_P450"/>
    <property type="match status" value="1"/>
</dbReference>
<feature type="binding site" description="axial binding residue" evidence="7">
    <location>
        <position position="541"/>
    </location>
    <ligand>
        <name>heme</name>
        <dbReference type="ChEBI" id="CHEBI:30413"/>
    </ligand>
    <ligandPart>
        <name>Fe</name>
        <dbReference type="ChEBI" id="CHEBI:18248"/>
    </ligandPart>
</feature>
<sequence length="592" mass="64814">MHARRLGQRLADLPQRGRARWRRPQPGHCAGEREGLRGRGCSSGVGAHAGARDAAVPALARSGPRQLRPIAAKVPRRAVFVGPRTSRLGHEDRALPGCRGRSAGPPCRRTRGPGPEPAADRFHRMVVGPSRSGIRLHGIEDGMTTTPPLGGPDTIPIAPGKIPALGHALAFRKDPINFLTSLSAIGELVKVYLGPVQTYAVTSPRVVYQLLVTEAAHFENGRIFDKMRGFFGNGLITSNGAFHRRQRRLIQPAFSQKNITTYTEVMRREIGELVASWQEGTVVDIQAATDDLSLRIGVATLFKTELGTSAKETVKECLPVVLRGLLVRTLLPDVVFKLPIPGIQRLNDAERRLRAAIGEIIRTYRADGADHEDILSALLAARDDETGEGMSDAEVLDEVVSLVLAATETNSSVLASFFYRLAEHPEIADRVSAEIDGVLGGRQVQYEDLTKFKHTLNALSEVLRLDMPVDMFMRRATEEVVIGETRLPAGSEFIFSIPALHRNPDVYPDPLQFDPDRWIRRPARDLPRGSYIPFGTGGRICVGNAFAWAELTVVATTVLAKWRLTVAPGAKPKRVHQASTHFTSLPMALEAR</sequence>
<keyword evidence="2 7" id="KW-0349">Heme</keyword>
<feature type="region of interest" description="Disordered" evidence="9">
    <location>
        <begin position="1"/>
        <end position="39"/>
    </location>
</feature>
<dbReference type="InterPro" id="IPR002401">
    <property type="entry name" value="Cyt_P450_E_grp-I"/>
</dbReference>
<dbReference type="AlphaFoldDB" id="A0A6N7Z1X3"/>
<name>A0A6N7Z1X3_9PSEU</name>
<evidence type="ECO:0000256" key="1">
    <source>
        <dbReference type="ARBA" id="ARBA00010617"/>
    </source>
</evidence>
<evidence type="ECO:0000256" key="5">
    <source>
        <dbReference type="ARBA" id="ARBA00023004"/>
    </source>
</evidence>
<comment type="caution">
    <text evidence="10">The sequence shown here is derived from an EMBL/GenBank/DDBJ whole genome shotgun (WGS) entry which is preliminary data.</text>
</comment>
<dbReference type="PANTHER" id="PTHR24291:SF50">
    <property type="entry name" value="BIFUNCTIONAL ALBAFLAVENONE MONOOXYGENASE_TERPENE SYNTHASE"/>
    <property type="match status" value="1"/>
</dbReference>
<evidence type="ECO:0000256" key="3">
    <source>
        <dbReference type="ARBA" id="ARBA00022723"/>
    </source>
</evidence>
<dbReference type="GO" id="GO:0020037">
    <property type="term" value="F:heme binding"/>
    <property type="evidence" value="ECO:0007669"/>
    <property type="project" value="InterPro"/>
</dbReference>
<reference evidence="10 11" key="1">
    <citation type="submission" date="2019-11" db="EMBL/GenBank/DDBJ databases">
        <title>Draft genome of Amycolatopsis RM579.</title>
        <authorList>
            <person name="Duangmal K."/>
            <person name="Mingma R."/>
        </authorList>
    </citation>
    <scope>NUCLEOTIDE SEQUENCE [LARGE SCALE GENOMIC DNA]</scope>
    <source>
        <strain evidence="10 11">RM579</strain>
    </source>
</reference>
<keyword evidence="3 7" id="KW-0479">Metal-binding</keyword>
<dbReference type="PANTHER" id="PTHR24291">
    <property type="entry name" value="CYTOCHROME P450 FAMILY 4"/>
    <property type="match status" value="1"/>
</dbReference>
<dbReference type="EMBL" id="WMBA01000022">
    <property type="protein sequence ID" value="MTD55503.1"/>
    <property type="molecule type" value="Genomic_DNA"/>
</dbReference>
<evidence type="ECO:0000256" key="2">
    <source>
        <dbReference type="ARBA" id="ARBA00022617"/>
    </source>
</evidence>
<keyword evidence="5 7" id="KW-0408">Iron</keyword>